<evidence type="ECO:0000313" key="2">
    <source>
        <dbReference type="Proteomes" id="UP000502611"/>
    </source>
</evidence>
<evidence type="ECO:0008006" key="3">
    <source>
        <dbReference type="Google" id="ProtNLM"/>
    </source>
</evidence>
<dbReference type="AlphaFoldDB" id="A0A6M4G5B4"/>
<reference evidence="1 2" key="1">
    <citation type="submission" date="2020-04" db="EMBL/GenBank/DDBJ databases">
        <title>The Whole Genome Analysis of High salt-tolerant Sphingobium yanoikuyae YC-XJ2 with Aryl organophosphorus flame retardants (aryl-OPFRs)-degrading capacity and characteristics of Related phosphotriesterase.</title>
        <authorList>
            <person name="Li X."/>
        </authorList>
    </citation>
    <scope>NUCLEOTIDE SEQUENCE [LARGE SCALE GENOMIC DNA]</scope>
    <source>
        <strain evidence="1 2">YC-XJ2</strain>
    </source>
</reference>
<protein>
    <recommendedName>
        <fullName evidence="3">Rho termination factor N-terminal domain-containing protein</fullName>
    </recommendedName>
</protein>
<evidence type="ECO:0000313" key="1">
    <source>
        <dbReference type="EMBL" id="QJR00887.1"/>
    </source>
</evidence>
<sequence>MAATKDFICARAMADNGRDYQRGDTIALDHADAINLIAIGAVIDPEGASSDDADDQSLGKMKVDELKALAAKEEIDLGDASRKDDIVAAIQLAREAKVA</sequence>
<accession>A0A6M4G5B4</accession>
<gene>
    <name evidence="1" type="ORF">HH800_00945</name>
</gene>
<name>A0A6M4G5B4_SPHYA</name>
<proteinExistence type="predicted"/>
<dbReference type="EMBL" id="CP053021">
    <property type="protein sequence ID" value="QJR00887.1"/>
    <property type="molecule type" value="Genomic_DNA"/>
</dbReference>
<dbReference type="Proteomes" id="UP000502611">
    <property type="component" value="Chromosome"/>
</dbReference>
<organism evidence="1 2">
    <name type="scientific">Sphingobium yanoikuyae</name>
    <name type="common">Sphingomonas yanoikuyae</name>
    <dbReference type="NCBI Taxonomy" id="13690"/>
    <lineage>
        <taxon>Bacteria</taxon>
        <taxon>Pseudomonadati</taxon>
        <taxon>Pseudomonadota</taxon>
        <taxon>Alphaproteobacteria</taxon>
        <taxon>Sphingomonadales</taxon>
        <taxon>Sphingomonadaceae</taxon>
        <taxon>Sphingobium</taxon>
    </lineage>
</organism>
<dbReference type="RefSeq" id="WP_169859927.1">
    <property type="nucleotide sequence ID" value="NZ_CP053021.1"/>
</dbReference>